<dbReference type="Proteomes" id="UP001196068">
    <property type="component" value="Unassembled WGS sequence"/>
</dbReference>
<dbReference type="Pfam" id="PF00441">
    <property type="entry name" value="Acyl-CoA_dh_1"/>
    <property type="match status" value="1"/>
</dbReference>
<protein>
    <submittedName>
        <fullName evidence="10">Pimeloyl-CoA dehydrogenase large subunit</fullName>
    </submittedName>
</protein>
<dbReference type="Gene3D" id="1.20.140.10">
    <property type="entry name" value="Butyryl-CoA Dehydrogenase, subunit A, domain 3"/>
    <property type="match status" value="1"/>
</dbReference>
<dbReference type="GO" id="GO:0050660">
    <property type="term" value="F:flavin adenine dinucleotide binding"/>
    <property type="evidence" value="ECO:0007669"/>
    <property type="project" value="InterPro"/>
</dbReference>
<evidence type="ECO:0000313" key="10">
    <source>
        <dbReference type="EMBL" id="MBR0656662.1"/>
    </source>
</evidence>
<feature type="domain" description="Acyl-CoA dehydrogenase/oxidase N-terminal" evidence="9">
    <location>
        <begin position="6"/>
        <end position="117"/>
    </location>
</feature>
<dbReference type="Pfam" id="PF02771">
    <property type="entry name" value="Acyl-CoA_dh_N"/>
    <property type="match status" value="1"/>
</dbReference>
<dbReference type="InterPro" id="IPR052161">
    <property type="entry name" value="Mycobact_Acyl-CoA_DH"/>
</dbReference>
<dbReference type="InterPro" id="IPR046373">
    <property type="entry name" value="Acyl-CoA_Oxase/DH_mid-dom_sf"/>
</dbReference>
<proteinExistence type="inferred from homology"/>
<keyword evidence="11" id="KW-1185">Reference proteome</keyword>
<name>A0AAF1JYF4_9PROT</name>
<evidence type="ECO:0000259" key="8">
    <source>
        <dbReference type="Pfam" id="PF02770"/>
    </source>
</evidence>
<comment type="cofactor">
    <cofactor evidence="1 6">
        <name>FAD</name>
        <dbReference type="ChEBI" id="CHEBI:57692"/>
    </cofactor>
</comment>
<dbReference type="FunFam" id="2.40.110.10:FF:000011">
    <property type="entry name" value="Acyl-CoA dehydrogenase FadE34"/>
    <property type="match status" value="1"/>
</dbReference>
<dbReference type="GO" id="GO:0016627">
    <property type="term" value="F:oxidoreductase activity, acting on the CH-CH group of donors"/>
    <property type="evidence" value="ECO:0007669"/>
    <property type="project" value="InterPro"/>
</dbReference>
<dbReference type="PANTHER" id="PTHR43292:SF3">
    <property type="entry name" value="ACYL-COA DEHYDROGENASE FADE29"/>
    <property type="match status" value="1"/>
</dbReference>
<dbReference type="EMBL" id="JAAEDH010000020">
    <property type="protein sequence ID" value="MBR0656662.1"/>
    <property type="molecule type" value="Genomic_DNA"/>
</dbReference>
<reference evidence="10" key="2">
    <citation type="journal article" date="2021" name="Syst. Appl. Microbiol.">
        <title>Roseomonas hellenica sp. nov., isolated from roots of wild-growing Alkanna tinctoria.</title>
        <authorList>
            <person name="Rat A."/>
            <person name="Naranjo H.D."/>
            <person name="Lebbe L."/>
            <person name="Cnockaert M."/>
            <person name="Krigas N."/>
            <person name="Grigoriadou K."/>
            <person name="Maloupa E."/>
            <person name="Willems A."/>
        </authorList>
    </citation>
    <scope>NUCLEOTIDE SEQUENCE</scope>
    <source>
        <strain evidence="10">LMG 28251</strain>
    </source>
</reference>
<evidence type="ECO:0000256" key="6">
    <source>
        <dbReference type="RuleBase" id="RU362125"/>
    </source>
</evidence>
<gene>
    <name evidence="10" type="ORF">GXW79_16400</name>
</gene>
<dbReference type="RefSeq" id="WP_211875522.1">
    <property type="nucleotide sequence ID" value="NZ_JAAEDH010000020.1"/>
</dbReference>
<evidence type="ECO:0000256" key="5">
    <source>
        <dbReference type="ARBA" id="ARBA00023002"/>
    </source>
</evidence>
<evidence type="ECO:0000256" key="4">
    <source>
        <dbReference type="ARBA" id="ARBA00022827"/>
    </source>
</evidence>
<comment type="caution">
    <text evidence="10">The sequence shown here is derived from an EMBL/GenBank/DDBJ whole genome shotgun (WGS) entry which is preliminary data.</text>
</comment>
<evidence type="ECO:0000313" key="11">
    <source>
        <dbReference type="Proteomes" id="UP001196068"/>
    </source>
</evidence>
<feature type="domain" description="Acyl-CoA dehydrogenase/oxidase C-terminal" evidence="7">
    <location>
        <begin position="232"/>
        <end position="398"/>
    </location>
</feature>
<dbReference type="InterPro" id="IPR037069">
    <property type="entry name" value="AcylCoA_DH/ox_N_sf"/>
</dbReference>
<evidence type="ECO:0000256" key="1">
    <source>
        <dbReference type="ARBA" id="ARBA00001974"/>
    </source>
</evidence>
<dbReference type="Gene3D" id="2.40.110.10">
    <property type="entry name" value="Butyryl-CoA Dehydrogenase, subunit A, domain 2"/>
    <property type="match status" value="1"/>
</dbReference>
<keyword evidence="5 6" id="KW-0560">Oxidoreductase</keyword>
<dbReference type="Pfam" id="PF02770">
    <property type="entry name" value="Acyl-CoA_dh_M"/>
    <property type="match status" value="1"/>
</dbReference>
<comment type="similarity">
    <text evidence="2 6">Belongs to the acyl-CoA dehydrogenase family.</text>
</comment>
<dbReference type="InterPro" id="IPR006091">
    <property type="entry name" value="Acyl-CoA_Oxase/DH_mid-dom"/>
</dbReference>
<dbReference type="AlphaFoldDB" id="A0AAF1JYF4"/>
<dbReference type="InterPro" id="IPR009100">
    <property type="entry name" value="AcylCoA_DH/oxidase_NM_dom_sf"/>
</dbReference>
<feature type="domain" description="Acyl-CoA oxidase/dehydrogenase middle" evidence="8">
    <location>
        <begin position="125"/>
        <end position="220"/>
    </location>
</feature>
<organism evidence="10 11">
    <name type="scientific">Plastoroseomonas arctica</name>
    <dbReference type="NCBI Taxonomy" id="1509237"/>
    <lineage>
        <taxon>Bacteria</taxon>
        <taxon>Pseudomonadati</taxon>
        <taxon>Pseudomonadota</taxon>
        <taxon>Alphaproteobacteria</taxon>
        <taxon>Acetobacterales</taxon>
        <taxon>Acetobacteraceae</taxon>
        <taxon>Plastoroseomonas</taxon>
    </lineage>
</organism>
<dbReference type="GO" id="GO:0005886">
    <property type="term" value="C:plasma membrane"/>
    <property type="evidence" value="ECO:0007669"/>
    <property type="project" value="TreeGrafter"/>
</dbReference>
<dbReference type="SUPFAM" id="SSF56645">
    <property type="entry name" value="Acyl-CoA dehydrogenase NM domain-like"/>
    <property type="match status" value="1"/>
</dbReference>
<accession>A0AAF1JYF4</accession>
<dbReference type="InterPro" id="IPR013786">
    <property type="entry name" value="AcylCoA_DH/ox_N"/>
</dbReference>
<keyword evidence="4 6" id="KW-0274">FAD</keyword>
<dbReference type="InterPro" id="IPR036250">
    <property type="entry name" value="AcylCo_DH-like_C"/>
</dbReference>
<evidence type="ECO:0000259" key="9">
    <source>
        <dbReference type="Pfam" id="PF02771"/>
    </source>
</evidence>
<dbReference type="Gene3D" id="1.10.540.10">
    <property type="entry name" value="Acyl-CoA dehydrogenase/oxidase, N-terminal domain"/>
    <property type="match status" value="1"/>
</dbReference>
<sequence>MDLRFNDEERAFRQEVRDFIEANLPPETRERMAAGRTPTKDMVVQWQRALNAKGWAVPHWPVEHGGTGWSAIKRFILNEEMQQWPTPTPLAFNCAMVGPVICAFGTDAQKQHFLPRMKNLDDWWCQGFSEPGAGSDLASLKCASKREGDHFIVNGQKTWTTLAQHADWIFVLVRSNPAAAKPQEGISFLLVDMKSPGITVRPIITIDGAHEVNEVWFDDVKVPVENLVGTENKGWDCAKFLLSNERTGQARVGASKERIRRLKRIAAEAPGGATPMLANPRFRDKLTEVETQLKALEMTTLRVLANENKRLGEGKPDPASSVLKIRGTEIQQAISELFVEAAGPYGLVGADPEQDRWNEPELAPEWATLAQPVYFNWRKQSIYGGSNEIQRNIMAKAFLGL</sequence>
<dbReference type="PANTHER" id="PTHR43292">
    <property type="entry name" value="ACYL-COA DEHYDROGENASE"/>
    <property type="match status" value="1"/>
</dbReference>
<evidence type="ECO:0000259" key="7">
    <source>
        <dbReference type="Pfam" id="PF00441"/>
    </source>
</evidence>
<evidence type="ECO:0000256" key="3">
    <source>
        <dbReference type="ARBA" id="ARBA00022630"/>
    </source>
</evidence>
<keyword evidence="3 6" id="KW-0285">Flavoprotein</keyword>
<dbReference type="SUPFAM" id="SSF47203">
    <property type="entry name" value="Acyl-CoA dehydrogenase C-terminal domain-like"/>
    <property type="match status" value="1"/>
</dbReference>
<dbReference type="InterPro" id="IPR009075">
    <property type="entry name" value="AcylCo_DH/oxidase_C"/>
</dbReference>
<reference evidence="10" key="1">
    <citation type="submission" date="2020-01" db="EMBL/GenBank/DDBJ databases">
        <authorList>
            <person name="Rat A."/>
        </authorList>
    </citation>
    <scope>NUCLEOTIDE SEQUENCE</scope>
    <source>
        <strain evidence="10">LMG 28251</strain>
    </source>
</reference>
<evidence type="ECO:0000256" key="2">
    <source>
        <dbReference type="ARBA" id="ARBA00009347"/>
    </source>
</evidence>